<dbReference type="GO" id="GO:0000175">
    <property type="term" value="F:3'-5'-RNA exonuclease activity"/>
    <property type="evidence" value="ECO:0007669"/>
    <property type="project" value="InterPro"/>
</dbReference>
<dbReference type="RefSeq" id="WP_124823962.1">
    <property type="nucleotide sequence ID" value="NZ_JACIFD010000001.1"/>
</dbReference>
<evidence type="ECO:0000259" key="5">
    <source>
        <dbReference type="SMART" id="SM00479"/>
    </source>
</evidence>
<keyword evidence="2" id="KW-0540">Nuclease</keyword>
<dbReference type="InterPro" id="IPR012337">
    <property type="entry name" value="RNaseH-like_sf"/>
</dbReference>
<name>A0A840DB99_9MICO</name>
<dbReference type="InterPro" id="IPR036397">
    <property type="entry name" value="RNaseH_sf"/>
</dbReference>
<dbReference type="GO" id="GO:0003676">
    <property type="term" value="F:nucleic acid binding"/>
    <property type="evidence" value="ECO:0007669"/>
    <property type="project" value="InterPro"/>
</dbReference>
<accession>A0A840DB99</accession>
<proteinExistence type="inferred from homology"/>
<reference evidence="6" key="1">
    <citation type="submission" date="2020-08" db="EMBL/GenBank/DDBJ databases">
        <title>Sequencing the genomes of 1000 actinobacteria strains.</title>
        <authorList>
            <person name="Klenk H.-P."/>
        </authorList>
    </citation>
    <scope>NUCLEOTIDE SEQUENCE [LARGE SCALE GENOMIC DNA]</scope>
    <source>
        <strain evidence="6">DSM 27064</strain>
    </source>
</reference>
<dbReference type="PANTHER" id="PTHR11046:SF0">
    <property type="entry name" value="OLIGORIBONUCLEASE, MITOCHONDRIAL"/>
    <property type="match status" value="1"/>
</dbReference>
<dbReference type="CDD" id="cd06135">
    <property type="entry name" value="Orn"/>
    <property type="match status" value="1"/>
</dbReference>
<feature type="domain" description="Exonuclease" evidence="5">
    <location>
        <begin position="8"/>
        <end position="182"/>
    </location>
</feature>
<keyword evidence="3 6" id="KW-0378">Hydrolase</keyword>
<protein>
    <submittedName>
        <fullName evidence="6">Oligoribonuclease</fullName>
        <ecNumber evidence="6">3.1.-.-</ecNumber>
    </submittedName>
</protein>
<dbReference type="EMBL" id="JACIFD010000001">
    <property type="protein sequence ID" value="MBB4070781.1"/>
    <property type="molecule type" value="Genomic_DNA"/>
</dbReference>
<evidence type="ECO:0000256" key="2">
    <source>
        <dbReference type="ARBA" id="ARBA00022722"/>
    </source>
</evidence>
<dbReference type="InterPro" id="IPR013520">
    <property type="entry name" value="Ribonucl_H"/>
</dbReference>
<dbReference type="NCBIfam" id="NF003765">
    <property type="entry name" value="PRK05359.1"/>
    <property type="match status" value="1"/>
</dbReference>
<dbReference type="EC" id="3.1.-.-" evidence="6"/>
<dbReference type="Gene3D" id="3.30.420.10">
    <property type="entry name" value="Ribonuclease H-like superfamily/Ribonuclease H"/>
    <property type="match status" value="1"/>
</dbReference>
<dbReference type="SUPFAM" id="SSF53098">
    <property type="entry name" value="Ribonuclease H-like"/>
    <property type="match status" value="1"/>
</dbReference>
<evidence type="ECO:0000256" key="4">
    <source>
        <dbReference type="ARBA" id="ARBA00022839"/>
    </source>
</evidence>
<evidence type="ECO:0000313" key="6">
    <source>
        <dbReference type="EMBL" id="MBB4070781.1"/>
    </source>
</evidence>
<keyword evidence="4" id="KW-0269">Exonuclease</keyword>
<evidence type="ECO:0000256" key="1">
    <source>
        <dbReference type="ARBA" id="ARBA00009921"/>
    </source>
</evidence>
<dbReference type="InterPro" id="IPR022894">
    <property type="entry name" value="Oligoribonuclease"/>
</dbReference>
<keyword evidence="7" id="KW-1185">Reference proteome</keyword>
<gene>
    <name evidence="6" type="ORF">F5897_000057</name>
</gene>
<evidence type="ECO:0000256" key="3">
    <source>
        <dbReference type="ARBA" id="ARBA00022801"/>
    </source>
</evidence>
<evidence type="ECO:0000313" key="7">
    <source>
        <dbReference type="Proteomes" id="UP000571183"/>
    </source>
</evidence>
<sequence>MSNYPAARIVWIDCEMTGLDVQRHGLTEVAVIITDFDLQPVHPGFEIIINPGTEALANMNDFVTEMHTASGLLPQIAAGATVAEAERQLCAYVREHISGSSRPLVAGNTIGMDRRFLSHYMPDFDALLHYRSIDVSTIKELARRWFPASYEHAPVKHGGHRALADIAESIRELAYFRDTVFVAQPGPDSAAARQQQSSTVANFAALVTGSGASEPATASAPAADT</sequence>
<dbReference type="Proteomes" id="UP000571183">
    <property type="component" value="Unassembled WGS sequence"/>
</dbReference>
<comment type="similarity">
    <text evidence="1">Belongs to the oligoribonuclease family.</text>
</comment>
<dbReference type="PANTHER" id="PTHR11046">
    <property type="entry name" value="OLIGORIBONUCLEASE, MITOCHONDRIAL"/>
    <property type="match status" value="1"/>
</dbReference>
<dbReference type="AlphaFoldDB" id="A0A840DB99"/>
<comment type="caution">
    <text evidence="6">The sequence shown here is derived from an EMBL/GenBank/DDBJ whole genome shotgun (WGS) entry which is preliminary data.</text>
</comment>
<dbReference type="SMART" id="SM00479">
    <property type="entry name" value="EXOIII"/>
    <property type="match status" value="1"/>
</dbReference>
<organism evidence="6 7">
    <name type="scientific">Canibacter oris</name>
    <dbReference type="NCBI Taxonomy" id="1365628"/>
    <lineage>
        <taxon>Bacteria</taxon>
        <taxon>Bacillati</taxon>
        <taxon>Actinomycetota</taxon>
        <taxon>Actinomycetes</taxon>
        <taxon>Micrococcales</taxon>
        <taxon>Microbacteriaceae</taxon>
        <taxon>Canibacter</taxon>
    </lineage>
</organism>
<dbReference type="Pfam" id="PF00929">
    <property type="entry name" value="RNase_T"/>
    <property type="match status" value="1"/>
</dbReference>